<evidence type="ECO:0000313" key="13">
    <source>
        <dbReference type="Proteomes" id="UP000812440"/>
    </source>
</evidence>
<evidence type="ECO:0000256" key="5">
    <source>
        <dbReference type="ARBA" id="ARBA00022692"/>
    </source>
</evidence>
<keyword evidence="5 11" id="KW-0812">Transmembrane</keyword>
<comment type="caution">
    <text evidence="12">The sequence shown here is derived from an EMBL/GenBank/DDBJ whole genome shotgun (WGS) entry which is preliminary data.</text>
</comment>
<dbReference type="EMBL" id="JAACNH010000005">
    <property type="protein sequence ID" value="KAG8442397.1"/>
    <property type="molecule type" value="Genomic_DNA"/>
</dbReference>
<proteinExistence type="inferred from homology"/>
<dbReference type="GO" id="GO:0000139">
    <property type="term" value="C:Golgi membrane"/>
    <property type="evidence" value="ECO:0007669"/>
    <property type="project" value="UniProtKB-SubCell"/>
</dbReference>
<evidence type="ECO:0000256" key="6">
    <source>
        <dbReference type="ARBA" id="ARBA00022968"/>
    </source>
</evidence>
<evidence type="ECO:0000256" key="3">
    <source>
        <dbReference type="ARBA" id="ARBA00022676"/>
    </source>
</evidence>
<dbReference type="Pfam" id="PF02485">
    <property type="entry name" value="Branch"/>
    <property type="match status" value="1"/>
</dbReference>
<dbReference type="GO" id="GO:0008375">
    <property type="term" value="F:acetylglucosaminyltransferase activity"/>
    <property type="evidence" value="ECO:0007669"/>
    <property type="project" value="TreeGrafter"/>
</dbReference>
<comment type="pathway">
    <text evidence="2">Protein modification; protein glycosylation.</text>
</comment>
<evidence type="ECO:0000256" key="10">
    <source>
        <dbReference type="ARBA" id="ARBA00038150"/>
    </source>
</evidence>
<evidence type="ECO:0000256" key="8">
    <source>
        <dbReference type="ARBA" id="ARBA00023136"/>
    </source>
</evidence>
<keyword evidence="6" id="KW-0735">Signal-anchor</keyword>
<evidence type="ECO:0000256" key="1">
    <source>
        <dbReference type="ARBA" id="ARBA00004323"/>
    </source>
</evidence>
<dbReference type="Proteomes" id="UP000812440">
    <property type="component" value="Chromosome 6"/>
</dbReference>
<evidence type="ECO:0000256" key="11">
    <source>
        <dbReference type="SAM" id="Phobius"/>
    </source>
</evidence>
<keyword evidence="13" id="KW-1185">Reference proteome</keyword>
<evidence type="ECO:0000256" key="4">
    <source>
        <dbReference type="ARBA" id="ARBA00022679"/>
    </source>
</evidence>
<evidence type="ECO:0000313" key="12">
    <source>
        <dbReference type="EMBL" id="KAG8442397.1"/>
    </source>
</evidence>
<evidence type="ECO:0000256" key="2">
    <source>
        <dbReference type="ARBA" id="ARBA00004922"/>
    </source>
</evidence>
<dbReference type="AlphaFoldDB" id="A0A8T2JFQ2"/>
<gene>
    <name evidence="12" type="ORF">GDO86_011259</name>
</gene>
<dbReference type="PANTHER" id="PTHR19297:SF183">
    <property type="entry name" value="N-ACETYLLACTOSAMINIDE BETA-1,6-N-ACETYLGLUCOSAMINYL-TRANSFERASE"/>
    <property type="match status" value="1"/>
</dbReference>
<name>A0A8T2JFQ2_9PIPI</name>
<dbReference type="GO" id="GO:0007179">
    <property type="term" value="P:transforming growth factor beta receptor signaling pathway"/>
    <property type="evidence" value="ECO:0007669"/>
    <property type="project" value="TreeGrafter"/>
</dbReference>
<feature type="transmembrane region" description="Helical" evidence="11">
    <location>
        <begin position="7"/>
        <end position="23"/>
    </location>
</feature>
<accession>A0A8T2JFQ2</accession>
<organism evidence="12 13">
    <name type="scientific">Hymenochirus boettgeri</name>
    <name type="common">Congo dwarf clawed frog</name>
    <dbReference type="NCBI Taxonomy" id="247094"/>
    <lineage>
        <taxon>Eukaryota</taxon>
        <taxon>Metazoa</taxon>
        <taxon>Chordata</taxon>
        <taxon>Craniata</taxon>
        <taxon>Vertebrata</taxon>
        <taxon>Euteleostomi</taxon>
        <taxon>Amphibia</taxon>
        <taxon>Batrachia</taxon>
        <taxon>Anura</taxon>
        <taxon>Pipoidea</taxon>
        <taxon>Pipidae</taxon>
        <taxon>Pipinae</taxon>
        <taxon>Hymenochirus</taxon>
    </lineage>
</organism>
<evidence type="ECO:0000256" key="9">
    <source>
        <dbReference type="ARBA" id="ARBA00023180"/>
    </source>
</evidence>
<reference evidence="12" key="1">
    <citation type="thesis" date="2020" institute="ProQuest LLC" country="789 East Eisenhower Parkway, Ann Arbor, MI, USA">
        <title>Comparative Genomics and Chromosome Evolution.</title>
        <authorList>
            <person name="Mudd A.B."/>
        </authorList>
    </citation>
    <scope>NUCLEOTIDE SEQUENCE</scope>
    <source>
        <strain evidence="12">Female2</strain>
        <tissue evidence="12">Blood</tissue>
    </source>
</reference>
<keyword evidence="9" id="KW-0325">Glycoprotein</keyword>
<evidence type="ECO:0000256" key="7">
    <source>
        <dbReference type="ARBA" id="ARBA00022989"/>
    </source>
</evidence>
<dbReference type="OrthoDB" id="2019572at2759"/>
<keyword evidence="4" id="KW-0808">Transferase</keyword>
<dbReference type="InterPro" id="IPR003406">
    <property type="entry name" value="Glyco_trans_14"/>
</dbReference>
<keyword evidence="3" id="KW-0328">Glycosyltransferase</keyword>
<sequence length="338" mass="39139">MRSWARFIFPIPILSVTLLLLYYNNSLLKLAGLHRFNITEDRTLLAEACESFINGQKTFPWDSSLITSFKRSSCSDYMWTVVQCFPNAFLASKMEPVVYGGISRLQADINCMKNLMNSDVQWKYVINMCGQDFPLKTNREIIQHLKTFKGKNITPGILPPEHAIPRTKYVHREDIVHSNVKRTDVLKSPPPHNITIYFGSAYVALTREFTQFIIKDDRAIDLLKWSKDTYSPDEHYWITLNRISDAPGSMPDAAWEGGLRAVKWRDMENHGGCHGHYVHDICIYGTGDLPWLLNSRSIFANKFELKSYPPTMECLEMKIRERTLNQSDTLVRSDWYLK</sequence>
<comment type="subcellular location">
    <subcellularLocation>
        <location evidence="1">Golgi apparatus membrane</location>
        <topology evidence="1">Single-pass type II membrane protein</topology>
    </subcellularLocation>
</comment>
<comment type="similarity">
    <text evidence="10">Belongs to the glycosyltransferase 14 family.</text>
</comment>
<dbReference type="PANTHER" id="PTHR19297">
    <property type="entry name" value="GLYCOSYLTRANSFERASE 14 FAMILY MEMBER"/>
    <property type="match status" value="1"/>
</dbReference>
<keyword evidence="8 11" id="KW-0472">Membrane</keyword>
<keyword evidence="7 11" id="KW-1133">Transmembrane helix</keyword>
<protein>
    <submittedName>
        <fullName evidence="12">Uncharacterized protein</fullName>
    </submittedName>
</protein>